<gene>
    <name evidence="1" type="ORF">BGW36DRAFT_385904</name>
</gene>
<dbReference type="GeneID" id="70247254"/>
<accession>A0AAD4KIN0</accession>
<protein>
    <submittedName>
        <fullName evidence="1">NADH-ubiquinone oxidoreductase 21 kDa subunit</fullName>
    </submittedName>
</protein>
<name>A0AAD4KIN0_9EURO</name>
<comment type="caution">
    <text evidence="1">The sequence shown here is derived from an EMBL/GenBank/DDBJ whole genome shotgun (WGS) entry which is preliminary data.</text>
</comment>
<dbReference type="InterPro" id="IPR016813">
    <property type="entry name" value="NADH_Ub_cplx-1_21kDa"/>
</dbReference>
<organism evidence="1 2">
    <name type="scientific">Talaromyces proteolyticus</name>
    <dbReference type="NCBI Taxonomy" id="1131652"/>
    <lineage>
        <taxon>Eukaryota</taxon>
        <taxon>Fungi</taxon>
        <taxon>Dikarya</taxon>
        <taxon>Ascomycota</taxon>
        <taxon>Pezizomycotina</taxon>
        <taxon>Eurotiomycetes</taxon>
        <taxon>Eurotiomycetidae</taxon>
        <taxon>Eurotiales</taxon>
        <taxon>Trichocomaceae</taxon>
        <taxon>Talaromyces</taxon>
        <taxon>Talaromyces sect. Bacilispori</taxon>
    </lineage>
</organism>
<dbReference type="PANTHER" id="PTHR37325">
    <property type="entry name" value="OXIDOREDUCTASE 21 KDA SUBUNIT, PUTATIVE (AFU_ORTHOLOGUE AFUA_4G05910)-RELATED"/>
    <property type="match status" value="1"/>
</dbReference>
<evidence type="ECO:0000313" key="2">
    <source>
        <dbReference type="Proteomes" id="UP001201262"/>
    </source>
</evidence>
<keyword evidence="2" id="KW-1185">Reference proteome</keyword>
<dbReference type="PIRSF" id="PIRSF022976">
    <property type="entry name" value="NADH_Oxi_21kDa"/>
    <property type="match status" value="1"/>
</dbReference>
<evidence type="ECO:0000313" key="1">
    <source>
        <dbReference type="EMBL" id="KAH8693113.1"/>
    </source>
</evidence>
<sequence>MSREAVKAATSAANAISVHKKYTVQSTGIWERLRRVLAIDANRSTGVPLNPQFRNPTPGALPPLSYDDPVTVPAADIADNPYWKRDARRNYPKLSVVNQGDAVGLLTVGSKQAPKEDILQIGEAGEKQLVSIKQEGEDRGLAAIFEKDKSNVQGVLGSDGLPPLPTKLNTSSEYQLGSGQGYPEKYPCRTFV</sequence>
<dbReference type="Proteomes" id="UP001201262">
    <property type="component" value="Unassembled WGS sequence"/>
</dbReference>
<dbReference type="CDD" id="cd22849">
    <property type="entry name" value="NuzM"/>
    <property type="match status" value="1"/>
</dbReference>
<dbReference type="RefSeq" id="XP_046068986.1">
    <property type="nucleotide sequence ID" value="XM_046216967.1"/>
</dbReference>
<proteinExistence type="predicted"/>
<reference evidence="1" key="1">
    <citation type="submission" date="2021-12" db="EMBL/GenBank/DDBJ databases">
        <title>Convergent genome expansion in fungi linked to evolution of root-endophyte symbiosis.</title>
        <authorList>
            <consortium name="DOE Joint Genome Institute"/>
            <person name="Ke Y.-H."/>
            <person name="Bonito G."/>
            <person name="Liao H.-L."/>
            <person name="Looney B."/>
            <person name="Rojas-Flechas A."/>
            <person name="Nash J."/>
            <person name="Hameed K."/>
            <person name="Schadt C."/>
            <person name="Martin F."/>
            <person name="Crous P.W."/>
            <person name="Miettinen O."/>
            <person name="Magnuson J.K."/>
            <person name="Labbe J."/>
            <person name="Jacobson D."/>
            <person name="Doktycz M.J."/>
            <person name="Veneault-Fourrey C."/>
            <person name="Kuo A."/>
            <person name="Mondo S."/>
            <person name="Calhoun S."/>
            <person name="Riley R."/>
            <person name="Ohm R."/>
            <person name="LaButti K."/>
            <person name="Andreopoulos B."/>
            <person name="Pangilinan J."/>
            <person name="Nolan M."/>
            <person name="Tritt A."/>
            <person name="Clum A."/>
            <person name="Lipzen A."/>
            <person name="Daum C."/>
            <person name="Barry K."/>
            <person name="Grigoriev I.V."/>
            <person name="Vilgalys R."/>
        </authorList>
    </citation>
    <scope>NUCLEOTIDE SEQUENCE</scope>
    <source>
        <strain evidence="1">PMI_201</strain>
    </source>
</reference>
<dbReference type="EMBL" id="JAJTJA010000010">
    <property type="protein sequence ID" value="KAH8693113.1"/>
    <property type="molecule type" value="Genomic_DNA"/>
</dbReference>
<dbReference type="PANTHER" id="PTHR37325:SF1">
    <property type="entry name" value="OXIDOREDUCTASE 21 KDA SUBUNIT, PUTATIVE (AFU_ORTHOLOGUE AFUA_4G05910)-RELATED"/>
    <property type="match status" value="1"/>
</dbReference>
<dbReference type="AlphaFoldDB" id="A0AAD4KIN0"/>